<organism evidence="2 3">
    <name type="scientific">Coprinellus micaceus</name>
    <name type="common">Glistening ink-cap mushroom</name>
    <name type="synonym">Coprinus micaceus</name>
    <dbReference type="NCBI Taxonomy" id="71717"/>
    <lineage>
        <taxon>Eukaryota</taxon>
        <taxon>Fungi</taxon>
        <taxon>Dikarya</taxon>
        <taxon>Basidiomycota</taxon>
        <taxon>Agaricomycotina</taxon>
        <taxon>Agaricomycetes</taxon>
        <taxon>Agaricomycetidae</taxon>
        <taxon>Agaricales</taxon>
        <taxon>Agaricineae</taxon>
        <taxon>Psathyrellaceae</taxon>
        <taxon>Coprinellus</taxon>
    </lineage>
</organism>
<dbReference type="EMBL" id="QPFP01000047">
    <property type="protein sequence ID" value="TEB26667.1"/>
    <property type="molecule type" value="Genomic_DNA"/>
</dbReference>
<name>A0A4Y7SXS5_COPMI</name>
<evidence type="ECO:0000256" key="1">
    <source>
        <dbReference type="SAM" id="MobiDB-lite"/>
    </source>
</evidence>
<feature type="compositionally biased region" description="Low complexity" evidence="1">
    <location>
        <begin position="14"/>
        <end position="23"/>
    </location>
</feature>
<comment type="caution">
    <text evidence="2">The sequence shown here is derived from an EMBL/GenBank/DDBJ whole genome shotgun (WGS) entry which is preliminary data.</text>
</comment>
<protein>
    <submittedName>
        <fullName evidence="2">Uncharacterized protein</fullName>
    </submittedName>
</protein>
<evidence type="ECO:0000313" key="2">
    <source>
        <dbReference type="EMBL" id="TEB26667.1"/>
    </source>
</evidence>
<gene>
    <name evidence="2" type="ORF">FA13DRAFT_1795580</name>
</gene>
<feature type="region of interest" description="Disordered" evidence="1">
    <location>
        <begin position="1"/>
        <end position="45"/>
    </location>
</feature>
<evidence type="ECO:0000313" key="3">
    <source>
        <dbReference type="Proteomes" id="UP000298030"/>
    </source>
</evidence>
<reference evidence="2 3" key="1">
    <citation type="journal article" date="2019" name="Nat. Ecol. Evol.">
        <title>Megaphylogeny resolves global patterns of mushroom evolution.</title>
        <authorList>
            <person name="Varga T."/>
            <person name="Krizsan K."/>
            <person name="Foldi C."/>
            <person name="Dima B."/>
            <person name="Sanchez-Garcia M."/>
            <person name="Sanchez-Ramirez S."/>
            <person name="Szollosi G.J."/>
            <person name="Szarkandi J.G."/>
            <person name="Papp V."/>
            <person name="Albert L."/>
            <person name="Andreopoulos W."/>
            <person name="Angelini C."/>
            <person name="Antonin V."/>
            <person name="Barry K.W."/>
            <person name="Bougher N.L."/>
            <person name="Buchanan P."/>
            <person name="Buyck B."/>
            <person name="Bense V."/>
            <person name="Catcheside P."/>
            <person name="Chovatia M."/>
            <person name="Cooper J."/>
            <person name="Damon W."/>
            <person name="Desjardin D."/>
            <person name="Finy P."/>
            <person name="Geml J."/>
            <person name="Haridas S."/>
            <person name="Hughes K."/>
            <person name="Justo A."/>
            <person name="Karasinski D."/>
            <person name="Kautmanova I."/>
            <person name="Kiss B."/>
            <person name="Kocsube S."/>
            <person name="Kotiranta H."/>
            <person name="LaButti K.M."/>
            <person name="Lechner B.E."/>
            <person name="Liimatainen K."/>
            <person name="Lipzen A."/>
            <person name="Lukacs Z."/>
            <person name="Mihaltcheva S."/>
            <person name="Morgado L.N."/>
            <person name="Niskanen T."/>
            <person name="Noordeloos M.E."/>
            <person name="Ohm R.A."/>
            <person name="Ortiz-Santana B."/>
            <person name="Ovrebo C."/>
            <person name="Racz N."/>
            <person name="Riley R."/>
            <person name="Savchenko A."/>
            <person name="Shiryaev A."/>
            <person name="Soop K."/>
            <person name="Spirin V."/>
            <person name="Szebenyi C."/>
            <person name="Tomsovsky M."/>
            <person name="Tulloss R.E."/>
            <person name="Uehling J."/>
            <person name="Grigoriev I.V."/>
            <person name="Vagvolgyi C."/>
            <person name="Papp T."/>
            <person name="Martin F.M."/>
            <person name="Miettinen O."/>
            <person name="Hibbett D.S."/>
            <person name="Nagy L.G."/>
        </authorList>
    </citation>
    <scope>NUCLEOTIDE SEQUENCE [LARGE SCALE GENOMIC DNA]</scope>
    <source>
        <strain evidence="2 3">FP101781</strain>
    </source>
</reference>
<dbReference type="AlphaFoldDB" id="A0A4Y7SXS5"/>
<accession>A0A4Y7SXS5</accession>
<proteinExistence type="predicted"/>
<feature type="compositionally biased region" description="Polar residues" evidence="1">
    <location>
        <begin position="24"/>
        <end position="45"/>
    </location>
</feature>
<dbReference type="Proteomes" id="UP000298030">
    <property type="component" value="Unassembled WGS sequence"/>
</dbReference>
<keyword evidence="3" id="KW-1185">Reference proteome</keyword>
<feature type="region of interest" description="Disordered" evidence="1">
    <location>
        <begin position="112"/>
        <end position="131"/>
    </location>
</feature>
<sequence>MSDPPGGTTPPGGPSHLTTPSPTNRFYQQTVPAPGTHTPQYQNSFDPTHLFGNLAHQMPVPPLPDIMLPGQFHHTHQQQPQHPPDPNLLTISPMLLHWDKLLEDVARLNRASEESVAGPSTSGRALKKAKTQNTKLLRTVDTTWLTKISVQVRRVDGASTLEPMKVGTSSKLLTGMAANPKKMKVNQDIFHIVAKAARDNDPDTAKLPYEEVFTAVETRFTSLAKVDKEKGGRRKDRVAEYCLKNPTKVLVSPEALKAYIVREVVSAEETDGDERTKVFRVKSQKFRATWLTRLLLAINKQEFTTVGGHKPSHTIKHQRAPLHDTSVSDAPTLLPKVAYNERWVREYMDEAFPMANDPEGFDPKLVNIPDKDCRELLALADRTATPRIHPAAPQLRLVQPPPVTRRSTSLLLTNSLINIGT</sequence>
<dbReference type="OrthoDB" id="3130014at2759"/>